<keyword evidence="5 8" id="KW-0812">Transmembrane</keyword>
<name>A0A7G9GGX0_9FIRM</name>
<keyword evidence="3" id="KW-0813">Transport</keyword>
<dbReference type="EMBL" id="CP060635">
    <property type="protein sequence ID" value="QNM10052.1"/>
    <property type="molecule type" value="Genomic_DNA"/>
</dbReference>
<sequence>MKLDKQTMFKIGGLIVFTVLVVACCFRFDVVISIITGLIGLFTPFLIGLVMAFIVNILMRFLERVIFGNRFAKKKRLLQKIKRPVSIVLAILLILGVVLAVFWIVVPQLGDAATNAISNLESAVPRLKSWLHVQLSAYPDILEKVDTIFGKEPNWPMLFSNVITFLKSGSIGGLDEMFSTASAMVGELITSVSTFVIAFVFACYILGQKEKLRGQTARVVRAFLPKPGADWLAKLYHLCSRTFSSFITGQCLEACILFMIYFAVLAIGGFPYAVLIAVIVAFMSFIPIFGCYLSCIIGALLILTVSSFQAIVFVILFIIIQQIEGNMIYPRVVGGSIGLPGIWVLLAVSVGGSLFGIVGMLAFIPLTSVVYTLVREEVHKRMERKQMIS</sequence>
<dbReference type="Proteomes" id="UP000515860">
    <property type="component" value="Chromosome"/>
</dbReference>
<feature type="transmembrane region" description="Helical" evidence="8">
    <location>
        <begin position="300"/>
        <end position="321"/>
    </location>
</feature>
<accession>A0A7G9GGX0</accession>
<feature type="transmembrane region" description="Helical" evidence="8">
    <location>
        <begin position="341"/>
        <end position="374"/>
    </location>
</feature>
<evidence type="ECO:0000256" key="6">
    <source>
        <dbReference type="ARBA" id="ARBA00022989"/>
    </source>
</evidence>
<evidence type="ECO:0000256" key="4">
    <source>
        <dbReference type="ARBA" id="ARBA00022475"/>
    </source>
</evidence>
<dbReference type="RefSeq" id="WP_249329535.1">
    <property type="nucleotide sequence ID" value="NZ_CP060635.1"/>
</dbReference>
<feature type="transmembrane region" description="Helical" evidence="8">
    <location>
        <begin position="83"/>
        <end position="106"/>
    </location>
</feature>
<dbReference type="KEGG" id="whj:H9Q79_07210"/>
<dbReference type="Pfam" id="PF01594">
    <property type="entry name" value="AI-2E_transport"/>
    <property type="match status" value="1"/>
</dbReference>
<comment type="similarity">
    <text evidence="2">Belongs to the autoinducer-2 exporter (AI-2E) (TC 2.A.86) family.</text>
</comment>
<evidence type="ECO:0000256" key="2">
    <source>
        <dbReference type="ARBA" id="ARBA00009773"/>
    </source>
</evidence>
<reference evidence="9 10" key="1">
    <citation type="submission" date="2020-08" db="EMBL/GenBank/DDBJ databases">
        <authorList>
            <person name="Liu C."/>
            <person name="Sun Q."/>
        </authorList>
    </citation>
    <scope>NUCLEOTIDE SEQUENCE [LARGE SCALE GENOMIC DNA]</scope>
    <source>
        <strain evidence="9 10">NSJ-29</strain>
    </source>
</reference>
<keyword evidence="4" id="KW-1003">Cell membrane</keyword>
<protein>
    <submittedName>
        <fullName evidence="9">AI-2E family transporter</fullName>
    </submittedName>
</protein>
<dbReference type="PANTHER" id="PTHR21716">
    <property type="entry name" value="TRANSMEMBRANE PROTEIN"/>
    <property type="match status" value="1"/>
</dbReference>
<dbReference type="InterPro" id="IPR002549">
    <property type="entry name" value="AI-2E-like"/>
</dbReference>
<keyword evidence="6 8" id="KW-1133">Transmembrane helix</keyword>
<evidence type="ECO:0000256" key="5">
    <source>
        <dbReference type="ARBA" id="ARBA00022692"/>
    </source>
</evidence>
<feature type="transmembrane region" description="Helical" evidence="8">
    <location>
        <begin position="41"/>
        <end position="62"/>
    </location>
</feature>
<organism evidence="9 10">
    <name type="scientific">Wansuia hejianensis</name>
    <dbReference type="NCBI Taxonomy" id="2763667"/>
    <lineage>
        <taxon>Bacteria</taxon>
        <taxon>Bacillati</taxon>
        <taxon>Bacillota</taxon>
        <taxon>Clostridia</taxon>
        <taxon>Lachnospirales</taxon>
        <taxon>Lachnospiraceae</taxon>
        <taxon>Wansuia</taxon>
    </lineage>
</organism>
<keyword evidence="10" id="KW-1185">Reference proteome</keyword>
<dbReference type="AlphaFoldDB" id="A0A7G9GGX0"/>
<feature type="transmembrane region" description="Helical" evidence="8">
    <location>
        <begin position="270"/>
        <end position="293"/>
    </location>
</feature>
<evidence type="ECO:0000313" key="10">
    <source>
        <dbReference type="Proteomes" id="UP000515860"/>
    </source>
</evidence>
<evidence type="ECO:0000313" key="9">
    <source>
        <dbReference type="EMBL" id="QNM10052.1"/>
    </source>
</evidence>
<dbReference type="GO" id="GO:0055085">
    <property type="term" value="P:transmembrane transport"/>
    <property type="evidence" value="ECO:0007669"/>
    <property type="project" value="TreeGrafter"/>
</dbReference>
<feature type="transmembrane region" description="Helical" evidence="8">
    <location>
        <begin position="12"/>
        <end position="35"/>
    </location>
</feature>
<gene>
    <name evidence="9" type="ORF">H9Q79_07210</name>
</gene>
<evidence type="ECO:0000256" key="8">
    <source>
        <dbReference type="SAM" id="Phobius"/>
    </source>
</evidence>
<feature type="transmembrane region" description="Helical" evidence="8">
    <location>
        <begin position="188"/>
        <end position="207"/>
    </location>
</feature>
<dbReference type="GO" id="GO:0005886">
    <property type="term" value="C:plasma membrane"/>
    <property type="evidence" value="ECO:0007669"/>
    <property type="project" value="UniProtKB-SubCell"/>
</dbReference>
<comment type="subcellular location">
    <subcellularLocation>
        <location evidence="1">Cell membrane</location>
        <topology evidence="1">Multi-pass membrane protein</topology>
    </subcellularLocation>
</comment>
<evidence type="ECO:0000256" key="1">
    <source>
        <dbReference type="ARBA" id="ARBA00004651"/>
    </source>
</evidence>
<dbReference type="PROSITE" id="PS51257">
    <property type="entry name" value="PROKAR_LIPOPROTEIN"/>
    <property type="match status" value="1"/>
</dbReference>
<keyword evidence="7 8" id="KW-0472">Membrane</keyword>
<evidence type="ECO:0000256" key="7">
    <source>
        <dbReference type="ARBA" id="ARBA00023136"/>
    </source>
</evidence>
<evidence type="ECO:0000256" key="3">
    <source>
        <dbReference type="ARBA" id="ARBA00022448"/>
    </source>
</evidence>
<proteinExistence type="inferred from homology"/>
<dbReference type="PANTHER" id="PTHR21716:SF53">
    <property type="entry name" value="PERMEASE PERM-RELATED"/>
    <property type="match status" value="1"/>
</dbReference>